<name>A0A8T8K2Q4_9EURY</name>
<dbReference type="OrthoDB" id="9937at2157"/>
<dbReference type="Gene3D" id="3.60.21.10">
    <property type="match status" value="1"/>
</dbReference>
<dbReference type="AlphaFoldDB" id="A0A8T8K2Q4"/>
<dbReference type="GO" id="GO:0005737">
    <property type="term" value="C:cytoplasm"/>
    <property type="evidence" value="ECO:0007669"/>
    <property type="project" value="TreeGrafter"/>
</dbReference>
<dbReference type="GO" id="GO:0016791">
    <property type="term" value="F:phosphatase activity"/>
    <property type="evidence" value="ECO:0007669"/>
    <property type="project" value="TreeGrafter"/>
</dbReference>
<dbReference type="PANTHER" id="PTHR42850">
    <property type="entry name" value="METALLOPHOSPHOESTERASE"/>
    <property type="match status" value="1"/>
</dbReference>
<dbReference type="Proteomes" id="UP000681041">
    <property type="component" value="Chromosome"/>
</dbReference>
<dbReference type="RefSeq" id="WP_211533609.1">
    <property type="nucleotide sequence ID" value="NZ_CP058560.1"/>
</dbReference>
<dbReference type="Pfam" id="PF12850">
    <property type="entry name" value="Metallophos_2"/>
    <property type="match status" value="1"/>
</dbReference>
<organism evidence="2 3">
    <name type="scientific">Methanobacterium alkalithermotolerans</name>
    <dbReference type="NCBI Taxonomy" id="2731220"/>
    <lineage>
        <taxon>Archaea</taxon>
        <taxon>Methanobacteriati</taxon>
        <taxon>Methanobacteriota</taxon>
        <taxon>Methanomada group</taxon>
        <taxon>Methanobacteria</taxon>
        <taxon>Methanobacteriales</taxon>
        <taxon>Methanobacteriaceae</taxon>
        <taxon>Methanobacterium</taxon>
    </lineage>
</organism>
<dbReference type="InterPro" id="IPR029052">
    <property type="entry name" value="Metallo-depent_PP-like"/>
</dbReference>
<feature type="domain" description="Calcineurin-like phosphoesterase" evidence="1">
    <location>
        <begin position="1"/>
        <end position="180"/>
    </location>
</feature>
<gene>
    <name evidence="2" type="ORF">HYG87_02200</name>
</gene>
<proteinExistence type="predicted"/>
<dbReference type="InterPro" id="IPR050126">
    <property type="entry name" value="Ap4A_hydrolase"/>
</dbReference>
<evidence type="ECO:0000313" key="3">
    <source>
        <dbReference type="Proteomes" id="UP000681041"/>
    </source>
</evidence>
<dbReference type="PANTHER" id="PTHR42850:SF2">
    <property type="entry name" value="BLL5683 PROTEIN"/>
    <property type="match status" value="1"/>
</dbReference>
<dbReference type="EMBL" id="CP058560">
    <property type="protein sequence ID" value="QUH22664.1"/>
    <property type="molecule type" value="Genomic_DNA"/>
</dbReference>
<dbReference type="GeneID" id="64819538"/>
<dbReference type="PIRSF" id="PIRSF000883">
    <property type="entry name" value="Pesterase_MJ0912"/>
    <property type="match status" value="1"/>
</dbReference>
<dbReference type="KEGG" id="meme:HYG87_02200"/>
<evidence type="ECO:0000313" key="2">
    <source>
        <dbReference type="EMBL" id="QUH22664.1"/>
    </source>
</evidence>
<dbReference type="SUPFAM" id="SSF56300">
    <property type="entry name" value="Metallo-dependent phosphatases"/>
    <property type="match status" value="1"/>
</dbReference>
<dbReference type="InterPro" id="IPR011152">
    <property type="entry name" value="Pesterase_MJ0912"/>
</dbReference>
<evidence type="ECO:0000259" key="1">
    <source>
        <dbReference type="Pfam" id="PF12850"/>
    </source>
</evidence>
<protein>
    <submittedName>
        <fullName evidence="2">Metallophosphoesterase family protein</fullName>
    </submittedName>
</protein>
<reference evidence="2" key="1">
    <citation type="submission" date="2020-07" db="EMBL/GenBank/DDBJ databases">
        <title>Methanobacterium. sp. MethCan genome.</title>
        <authorList>
            <person name="Postec A."/>
            <person name="Quemeneur M."/>
        </authorList>
    </citation>
    <scope>NUCLEOTIDE SEQUENCE</scope>
    <source>
        <strain evidence="2">MethCAN</strain>
    </source>
</reference>
<accession>A0A8T8K2Q4</accession>
<dbReference type="InterPro" id="IPR024654">
    <property type="entry name" value="Calcineurin-like_PHP_lpxH"/>
</dbReference>
<keyword evidence="3" id="KW-1185">Reference proteome</keyword>
<sequence>MNMLVFSDLHAQKESLQDIKSLLKEVDFSIFCGDLLGYGTDINECMDFILKKIDLVVLGNHDRMCISGENLDNQHPAVQESILYTRERLSPSQIQLLSSLKKEIIHQDLYITHSLGDDYLRSRDDFLRLIHHAPRDSKYIFLGHTHEQLIFKWKDKTVINPGSLTKGRRGHPRGYALLEEEHIEFIQLEDII</sequence>